<dbReference type="Pfam" id="PF13487">
    <property type="entry name" value="HD_5"/>
    <property type="match status" value="1"/>
</dbReference>
<dbReference type="SUPFAM" id="SSF109604">
    <property type="entry name" value="HD-domain/PDEase-like"/>
    <property type="match status" value="1"/>
</dbReference>
<gene>
    <name evidence="1" type="ORF">AACH10_01295</name>
</gene>
<evidence type="ECO:0000313" key="2">
    <source>
        <dbReference type="Proteomes" id="UP001365405"/>
    </source>
</evidence>
<accession>A0ABU9CAH2</accession>
<dbReference type="PANTHER" id="PTHR43155">
    <property type="entry name" value="CYCLIC DI-GMP PHOSPHODIESTERASE PA4108-RELATED"/>
    <property type="match status" value="1"/>
</dbReference>
<dbReference type="RefSeq" id="WP_341408540.1">
    <property type="nucleotide sequence ID" value="NZ_JBBUTH010000001.1"/>
</dbReference>
<dbReference type="EMBL" id="JBBUTH010000001">
    <property type="protein sequence ID" value="MEK8048867.1"/>
    <property type="molecule type" value="Genomic_DNA"/>
</dbReference>
<reference evidence="1 2" key="1">
    <citation type="submission" date="2024-04" db="EMBL/GenBank/DDBJ databases">
        <title>Novel species of the genus Ideonella isolated from streams.</title>
        <authorList>
            <person name="Lu H."/>
        </authorList>
    </citation>
    <scope>NUCLEOTIDE SEQUENCE [LARGE SCALE GENOMIC DNA]</scope>
    <source>
        <strain evidence="1 2">DXS22W</strain>
    </source>
</reference>
<evidence type="ECO:0000313" key="1">
    <source>
        <dbReference type="EMBL" id="MEK8048867.1"/>
    </source>
</evidence>
<protein>
    <submittedName>
        <fullName evidence="1">HD domain-containing phosphohydrolase</fullName>
    </submittedName>
</protein>
<dbReference type="Proteomes" id="UP001365405">
    <property type="component" value="Unassembled WGS sequence"/>
</dbReference>
<dbReference type="PANTHER" id="PTHR43155:SF2">
    <property type="entry name" value="CYCLIC DI-GMP PHOSPHODIESTERASE PA4108"/>
    <property type="match status" value="1"/>
</dbReference>
<keyword evidence="2" id="KW-1185">Reference proteome</keyword>
<dbReference type="Gene3D" id="1.10.3210.10">
    <property type="entry name" value="Hypothetical protein af1432"/>
    <property type="match status" value="1"/>
</dbReference>
<organism evidence="1 2">
    <name type="scientific">Pseudaquabacterium inlustre</name>
    <dbReference type="NCBI Taxonomy" id="2984192"/>
    <lineage>
        <taxon>Bacteria</taxon>
        <taxon>Pseudomonadati</taxon>
        <taxon>Pseudomonadota</taxon>
        <taxon>Betaproteobacteria</taxon>
        <taxon>Burkholderiales</taxon>
        <taxon>Sphaerotilaceae</taxon>
        <taxon>Pseudaquabacterium</taxon>
    </lineage>
</organism>
<sequence>MQSTAPATVQFSPLSQFKHRVAIAASLPFNVYDADRTLLLARGQLVENYEQMCALFERGALVDIAELADPAAEARRAKPHELPGLWNRSLYHLGETLRHAAGDEAFVDALDAATPTVVTLIERDRDLAIFQVLRQEGNAMAQYGVNRSMHAAITALLVAQRLGWAADDAQRAFKVALTMNISMLELQGELAQQSTPLTDEQRDAIRAHPDFSRLMLELSGVSDAEWLRAVAEHHEVPDGSGYPSGARSICDTADLVRRADIYTAKLSPRGSRQAMAADQAGRQMFMQDPGHPMTAALVKEFGVYPPGCYVRLVSGECGLVVRRGPTVTTPVVAVMSTPSGTPLRQPLRRDTSIKGYAIQAVISGQMLQSGISPEMLVMLAAG</sequence>
<name>A0ABU9CAH2_9BURK</name>
<proteinExistence type="predicted"/>
<comment type="caution">
    <text evidence="1">The sequence shown here is derived from an EMBL/GenBank/DDBJ whole genome shotgun (WGS) entry which is preliminary data.</text>
</comment>